<dbReference type="EMBL" id="JBJQOH010000002">
    <property type="protein sequence ID" value="KAL3698021.1"/>
    <property type="molecule type" value="Genomic_DNA"/>
</dbReference>
<dbReference type="SUPFAM" id="SSF52058">
    <property type="entry name" value="L domain-like"/>
    <property type="match status" value="1"/>
</dbReference>
<dbReference type="GO" id="GO:0006952">
    <property type="term" value="P:defense response"/>
    <property type="evidence" value="ECO:0007669"/>
    <property type="project" value="UniProtKB-KW"/>
</dbReference>
<dbReference type="InterPro" id="IPR027417">
    <property type="entry name" value="P-loop_NTPase"/>
</dbReference>
<dbReference type="InterPro" id="IPR055414">
    <property type="entry name" value="LRR_R13L4/SHOC2-like"/>
</dbReference>
<evidence type="ECO:0000256" key="1">
    <source>
        <dbReference type="ARBA" id="ARBA00022614"/>
    </source>
</evidence>
<dbReference type="Proteomes" id="UP001633002">
    <property type="component" value="Unassembled WGS sequence"/>
</dbReference>
<dbReference type="Pfam" id="PF00931">
    <property type="entry name" value="NB-ARC"/>
    <property type="match status" value="1"/>
</dbReference>
<feature type="domain" description="Disease resistance R13L4/SHOC-2-like LRR" evidence="4">
    <location>
        <begin position="506"/>
        <end position="615"/>
    </location>
</feature>
<evidence type="ECO:0000313" key="6">
    <source>
        <dbReference type="Proteomes" id="UP001633002"/>
    </source>
</evidence>
<dbReference type="Gene3D" id="3.80.10.10">
    <property type="entry name" value="Ribonuclease Inhibitor"/>
    <property type="match status" value="2"/>
</dbReference>
<dbReference type="SMART" id="SM00369">
    <property type="entry name" value="LRR_TYP"/>
    <property type="match status" value="4"/>
</dbReference>
<dbReference type="Pfam" id="PF23598">
    <property type="entry name" value="LRR_14"/>
    <property type="match status" value="1"/>
</dbReference>
<evidence type="ECO:0008006" key="7">
    <source>
        <dbReference type="Google" id="ProtNLM"/>
    </source>
</evidence>
<dbReference type="InterPro" id="IPR002182">
    <property type="entry name" value="NB-ARC"/>
</dbReference>
<evidence type="ECO:0000256" key="2">
    <source>
        <dbReference type="ARBA" id="ARBA00022737"/>
    </source>
</evidence>
<accession>A0ABD3I705</accession>
<evidence type="ECO:0000313" key="5">
    <source>
        <dbReference type="EMBL" id="KAL3698021.1"/>
    </source>
</evidence>
<dbReference type="Gene3D" id="3.40.50.300">
    <property type="entry name" value="P-loop containing nucleotide triphosphate hydrolases"/>
    <property type="match status" value="1"/>
</dbReference>
<dbReference type="PANTHER" id="PTHR36766:SF69">
    <property type="entry name" value="DISEASE RESISTANCE PROTEIN RGA2-LIKE"/>
    <property type="match status" value="1"/>
</dbReference>
<proteinExistence type="predicted"/>
<gene>
    <name evidence="5" type="ORF">R1sor_012097</name>
</gene>
<protein>
    <recommendedName>
        <fullName evidence="7">NB-ARC domain-containing protein</fullName>
    </recommendedName>
</protein>
<comment type="caution">
    <text evidence="5">The sequence shown here is derived from an EMBL/GenBank/DDBJ whole genome shotgun (WGS) entry which is preliminary data.</text>
</comment>
<dbReference type="Gene3D" id="1.10.8.430">
    <property type="entry name" value="Helical domain of apoptotic protease-activating factors"/>
    <property type="match status" value="1"/>
</dbReference>
<dbReference type="AlphaFoldDB" id="A0ABD3I705"/>
<dbReference type="InterPro" id="IPR032675">
    <property type="entry name" value="LRR_dom_sf"/>
</dbReference>
<dbReference type="InterPro" id="IPR003591">
    <property type="entry name" value="Leu-rich_rpt_typical-subtyp"/>
</dbReference>
<keyword evidence="6" id="KW-1185">Reference proteome</keyword>
<dbReference type="PRINTS" id="PR00364">
    <property type="entry name" value="DISEASERSIST"/>
</dbReference>
<evidence type="ECO:0000259" key="4">
    <source>
        <dbReference type="Pfam" id="PF23598"/>
    </source>
</evidence>
<feature type="domain" description="NB-ARC" evidence="3">
    <location>
        <begin position="1"/>
        <end position="142"/>
    </location>
</feature>
<name>A0ABD3I705_9MARC</name>
<sequence length="634" mass="71753">MGGVGKSTLAKLVFNKVFAKFEYTCFIEEIKRIPRTKEEAKSLVWEKMRHHGIPVSSASGSSGRSGWHQVMGKSLLVVFDDVDDSDHVTLLEEIAYENGMEESRFLLTSRNAERLRNVKTIRLDALGREDATKLFTLYAFPGQPDPPGLFSRVLEEVVDGCEGLPLTLEVLGRYLKGQRIEFWKEIPGALRECDEEIADLEEKVWAKLQLSYDGLPGREVKNMFLDIVSVFMPDNPSYRTSFSAADVKIAWSSTDKVVFNRLQILKDRALVTVRGEEEVTFDSGCDYTEFYMHEHLRRMGQRIVRREGRSFNLYTSWKYPFDVPDVFGGLQKLKSFTLVCRAVENSLVGSLGRLSALEELYLACETLQQLPDVFGCSSTLKTLWIGCPSLQRLPDTFGEFSQLTTLHINDTGLRFLPDSFARISQLKELHIAGCDYLSALPDSLSALPDSLNDVLGGCEYLIQLPDEFTARIMNTWWPVKSLVGRWSRSQYLESKPWDTLRLLPEPICQLSRLEYLSLRHLQFLRWLPEALGDLHSLRELEIFMCAMKSLPESLGRLSSLTNLGVTYCENVKTLPGTIGDLSSLTCLDLSGSAILSLPGIFSNLSQLKELRIIECKNLKLPADMGGTRIIEERY</sequence>
<dbReference type="InterPro" id="IPR042197">
    <property type="entry name" value="Apaf_helical"/>
</dbReference>
<keyword evidence="1" id="KW-0433">Leucine-rich repeat</keyword>
<evidence type="ECO:0000259" key="3">
    <source>
        <dbReference type="Pfam" id="PF00931"/>
    </source>
</evidence>
<reference evidence="5 6" key="1">
    <citation type="submission" date="2024-09" db="EMBL/GenBank/DDBJ databases">
        <title>Chromosome-scale assembly of Riccia sorocarpa.</title>
        <authorList>
            <person name="Paukszto L."/>
        </authorList>
    </citation>
    <scope>NUCLEOTIDE SEQUENCE [LARGE SCALE GENOMIC DNA]</scope>
    <source>
        <strain evidence="5">LP-2024</strain>
        <tissue evidence="5">Aerial parts of the thallus</tissue>
    </source>
</reference>
<organism evidence="5 6">
    <name type="scientific">Riccia sorocarpa</name>
    <dbReference type="NCBI Taxonomy" id="122646"/>
    <lineage>
        <taxon>Eukaryota</taxon>
        <taxon>Viridiplantae</taxon>
        <taxon>Streptophyta</taxon>
        <taxon>Embryophyta</taxon>
        <taxon>Marchantiophyta</taxon>
        <taxon>Marchantiopsida</taxon>
        <taxon>Marchantiidae</taxon>
        <taxon>Marchantiales</taxon>
        <taxon>Ricciaceae</taxon>
        <taxon>Riccia</taxon>
    </lineage>
</organism>
<dbReference type="SUPFAM" id="SSF52540">
    <property type="entry name" value="P-loop containing nucleoside triphosphate hydrolases"/>
    <property type="match status" value="1"/>
</dbReference>
<keyword evidence="2" id="KW-0677">Repeat</keyword>
<dbReference type="PANTHER" id="PTHR36766">
    <property type="entry name" value="PLANT BROAD-SPECTRUM MILDEW RESISTANCE PROTEIN RPW8"/>
    <property type="match status" value="1"/>
</dbReference>